<dbReference type="GO" id="GO:0020037">
    <property type="term" value="F:heme binding"/>
    <property type="evidence" value="ECO:0007669"/>
    <property type="project" value="InterPro"/>
</dbReference>
<evidence type="ECO:0000313" key="2">
    <source>
        <dbReference type="Proteomes" id="UP000477680"/>
    </source>
</evidence>
<gene>
    <name evidence="1" type="ORF">G3T16_03305</name>
</gene>
<dbReference type="SUPFAM" id="SSF46626">
    <property type="entry name" value="Cytochrome c"/>
    <property type="match status" value="1"/>
</dbReference>
<dbReference type="KEGG" id="kim:G3T16_03305"/>
<dbReference type="AlphaFoldDB" id="A0A6C0U8U2"/>
<sequence>MSCQGCHTPDGSGTVGVPGMKDHVGVFLNSDEGREYLVRVPGSATSALSDARLAAVLNWMITAFAGDSLEEPLEPYTAAEVGRLRQQPLNEVDHHRARLLQDLARATNRE</sequence>
<dbReference type="EMBL" id="CP048711">
    <property type="protein sequence ID" value="QIB67517.1"/>
    <property type="molecule type" value="Genomic_DNA"/>
</dbReference>
<reference evidence="1 2" key="1">
    <citation type="submission" date="2020-02" db="EMBL/GenBank/DDBJ databases">
        <title>Genome sequencing for Kineobactrum sp. M2.</title>
        <authorList>
            <person name="Park S.-J."/>
        </authorList>
    </citation>
    <scope>NUCLEOTIDE SEQUENCE [LARGE SCALE GENOMIC DNA]</scope>
    <source>
        <strain evidence="1 2">M2</strain>
    </source>
</reference>
<dbReference type="InterPro" id="IPR036909">
    <property type="entry name" value="Cyt_c-like_dom_sf"/>
</dbReference>
<name>A0A6C0U8U2_9GAMM</name>
<dbReference type="Gene3D" id="1.10.760.10">
    <property type="entry name" value="Cytochrome c-like domain"/>
    <property type="match status" value="1"/>
</dbReference>
<accession>A0A6C0U8U2</accession>
<keyword evidence="2" id="KW-1185">Reference proteome</keyword>
<protein>
    <submittedName>
        <fullName evidence="1">Cytochrome c, class I</fullName>
    </submittedName>
</protein>
<proteinExistence type="predicted"/>
<dbReference type="Proteomes" id="UP000477680">
    <property type="component" value="Chromosome"/>
</dbReference>
<organism evidence="1 2">
    <name type="scientific">Kineobactrum salinum</name>
    <dbReference type="NCBI Taxonomy" id="2708301"/>
    <lineage>
        <taxon>Bacteria</taxon>
        <taxon>Pseudomonadati</taxon>
        <taxon>Pseudomonadota</taxon>
        <taxon>Gammaproteobacteria</taxon>
        <taxon>Cellvibrionales</taxon>
        <taxon>Halieaceae</taxon>
        <taxon>Kineobactrum</taxon>
    </lineage>
</organism>
<evidence type="ECO:0000313" key="1">
    <source>
        <dbReference type="EMBL" id="QIB67517.1"/>
    </source>
</evidence>
<dbReference type="GO" id="GO:0009055">
    <property type="term" value="F:electron transfer activity"/>
    <property type="evidence" value="ECO:0007669"/>
    <property type="project" value="InterPro"/>
</dbReference>